<dbReference type="GO" id="GO:0008270">
    <property type="term" value="F:zinc ion binding"/>
    <property type="evidence" value="ECO:0007669"/>
    <property type="project" value="UniProtKB-KW"/>
</dbReference>
<feature type="domain" description="GATA-type" evidence="7">
    <location>
        <begin position="73"/>
        <end position="126"/>
    </location>
</feature>
<dbReference type="GO" id="GO:0005634">
    <property type="term" value="C:nucleus"/>
    <property type="evidence" value="ECO:0007669"/>
    <property type="project" value="UniProtKB-SubCell"/>
</dbReference>
<dbReference type="OrthoDB" id="515401at2759"/>
<keyword evidence="5" id="KW-0539">Nucleus</keyword>
<evidence type="ECO:0000313" key="9">
    <source>
        <dbReference type="Proteomes" id="UP000193498"/>
    </source>
</evidence>
<evidence type="ECO:0000256" key="5">
    <source>
        <dbReference type="ARBA" id="ARBA00023242"/>
    </source>
</evidence>
<dbReference type="InterPro" id="IPR039355">
    <property type="entry name" value="Transcription_factor_GATA"/>
</dbReference>
<dbReference type="Gene3D" id="3.30.50.10">
    <property type="entry name" value="Erythroid Transcription Factor GATA-1, subunit A"/>
    <property type="match status" value="2"/>
</dbReference>
<dbReference type="InterPro" id="IPR000679">
    <property type="entry name" value="Znf_GATA"/>
</dbReference>
<dbReference type="PROSITE" id="PS00344">
    <property type="entry name" value="GATA_ZN_FINGER_1"/>
    <property type="match status" value="1"/>
</dbReference>
<dbReference type="InParanoid" id="A0A1Y1Z1M2"/>
<keyword evidence="8" id="KW-0238">DNA-binding</keyword>
<evidence type="ECO:0000259" key="7">
    <source>
        <dbReference type="PROSITE" id="PS50114"/>
    </source>
</evidence>
<feature type="domain" description="GATA-type" evidence="7">
    <location>
        <begin position="13"/>
        <end position="68"/>
    </location>
</feature>
<protein>
    <submittedName>
        <fullName evidence="8">Glucocorticoid receptor-like (DNA-binding domain)</fullName>
    </submittedName>
</protein>
<evidence type="ECO:0000313" key="8">
    <source>
        <dbReference type="EMBL" id="ORY04203.1"/>
    </source>
</evidence>
<dbReference type="InterPro" id="IPR013088">
    <property type="entry name" value="Znf_NHR/GATA"/>
</dbReference>
<keyword evidence="2" id="KW-0479">Metal-binding</keyword>
<comment type="subcellular location">
    <subcellularLocation>
        <location evidence="1">Nucleus</location>
    </subcellularLocation>
</comment>
<dbReference type="GO" id="GO:0000981">
    <property type="term" value="F:DNA-binding transcription factor activity, RNA polymerase II-specific"/>
    <property type="evidence" value="ECO:0007669"/>
    <property type="project" value="TreeGrafter"/>
</dbReference>
<sequence length="210" mass="24497">MDAEKKPVSKTKSQRDLVCFNCGVTSTPLWRRTPDRKHSLCNACGLYYKQYQAHRPLHIRHKPAVPDHSKDGEEAVIECVNCHQTKTPLWRKNDKGQPICNACGLYSRLHHKDRPVTMRKSKIQRRRRDWAMVTPEQQGSETMPPLTPPHTPSLSSPYMEQYPMSPLFDFNESRFQDSLSQLSPNELKMWYEFFEKRAKLLEEAIVSQQA</sequence>
<dbReference type="GO" id="GO:0000978">
    <property type="term" value="F:RNA polymerase II cis-regulatory region sequence-specific DNA binding"/>
    <property type="evidence" value="ECO:0007669"/>
    <property type="project" value="TreeGrafter"/>
</dbReference>
<dbReference type="Proteomes" id="UP000193498">
    <property type="component" value="Unassembled WGS sequence"/>
</dbReference>
<reference evidence="8 9" key="1">
    <citation type="submission" date="2016-07" db="EMBL/GenBank/DDBJ databases">
        <title>Pervasive Adenine N6-methylation of Active Genes in Fungi.</title>
        <authorList>
            <consortium name="DOE Joint Genome Institute"/>
            <person name="Mondo S.J."/>
            <person name="Dannebaum R.O."/>
            <person name="Kuo R.C."/>
            <person name="Labutti K."/>
            <person name="Haridas S."/>
            <person name="Kuo A."/>
            <person name="Salamov A."/>
            <person name="Ahrendt S.R."/>
            <person name="Lipzen A."/>
            <person name="Sullivan W."/>
            <person name="Andreopoulos W.B."/>
            <person name="Clum A."/>
            <person name="Lindquist E."/>
            <person name="Daum C."/>
            <person name="Ramamoorthy G.K."/>
            <person name="Gryganskyi A."/>
            <person name="Culley D."/>
            <person name="Magnuson J.K."/>
            <person name="James T.Y."/>
            <person name="O'Malley M.A."/>
            <person name="Stajich J.E."/>
            <person name="Spatafora J.W."/>
            <person name="Visel A."/>
            <person name="Grigoriev I.V."/>
        </authorList>
    </citation>
    <scope>NUCLEOTIDE SEQUENCE [LARGE SCALE GENOMIC DNA]</scope>
    <source>
        <strain evidence="8 9">CBS 931.73</strain>
    </source>
</reference>
<evidence type="ECO:0000256" key="2">
    <source>
        <dbReference type="ARBA" id="ARBA00022723"/>
    </source>
</evidence>
<accession>A0A1Y1Z1M2</accession>
<keyword evidence="9" id="KW-1185">Reference proteome</keyword>
<dbReference type="AlphaFoldDB" id="A0A1Y1Z1M2"/>
<dbReference type="GO" id="GO:0000122">
    <property type="term" value="P:negative regulation of transcription by RNA polymerase II"/>
    <property type="evidence" value="ECO:0007669"/>
    <property type="project" value="TreeGrafter"/>
</dbReference>
<evidence type="ECO:0000256" key="3">
    <source>
        <dbReference type="ARBA" id="ARBA00022771"/>
    </source>
</evidence>
<keyword evidence="4" id="KW-0862">Zinc</keyword>
<evidence type="ECO:0000256" key="4">
    <source>
        <dbReference type="ARBA" id="ARBA00022833"/>
    </source>
</evidence>
<keyword evidence="3 6" id="KW-0863">Zinc-finger</keyword>
<organism evidence="8 9">
    <name type="scientific">Basidiobolus meristosporus CBS 931.73</name>
    <dbReference type="NCBI Taxonomy" id="1314790"/>
    <lineage>
        <taxon>Eukaryota</taxon>
        <taxon>Fungi</taxon>
        <taxon>Fungi incertae sedis</taxon>
        <taxon>Zoopagomycota</taxon>
        <taxon>Entomophthoromycotina</taxon>
        <taxon>Basidiobolomycetes</taxon>
        <taxon>Basidiobolales</taxon>
        <taxon>Basidiobolaceae</taxon>
        <taxon>Basidiobolus</taxon>
    </lineage>
</organism>
<name>A0A1Y1Z1M2_9FUNG</name>
<evidence type="ECO:0000256" key="6">
    <source>
        <dbReference type="PROSITE-ProRule" id="PRU00094"/>
    </source>
</evidence>
<proteinExistence type="predicted"/>
<dbReference type="SMART" id="SM00401">
    <property type="entry name" value="ZnF_GATA"/>
    <property type="match status" value="2"/>
</dbReference>
<dbReference type="STRING" id="1314790.A0A1Y1Z1M2"/>
<dbReference type="EMBL" id="MCFE01000037">
    <property type="protein sequence ID" value="ORY04203.1"/>
    <property type="molecule type" value="Genomic_DNA"/>
</dbReference>
<dbReference type="PRINTS" id="PR00619">
    <property type="entry name" value="GATAZNFINGER"/>
</dbReference>
<evidence type="ECO:0000256" key="1">
    <source>
        <dbReference type="ARBA" id="ARBA00004123"/>
    </source>
</evidence>
<dbReference type="PROSITE" id="PS50114">
    <property type="entry name" value="GATA_ZN_FINGER_2"/>
    <property type="match status" value="2"/>
</dbReference>
<dbReference type="PANTHER" id="PTHR10071:SF281">
    <property type="entry name" value="BOX A-BINDING FACTOR-RELATED"/>
    <property type="match status" value="1"/>
</dbReference>
<dbReference type="CDD" id="cd00202">
    <property type="entry name" value="ZnF_GATA"/>
    <property type="match status" value="2"/>
</dbReference>
<keyword evidence="8" id="KW-0675">Receptor</keyword>
<dbReference type="SUPFAM" id="SSF57716">
    <property type="entry name" value="Glucocorticoid receptor-like (DNA-binding domain)"/>
    <property type="match status" value="2"/>
</dbReference>
<dbReference type="PANTHER" id="PTHR10071">
    <property type="entry name" value="TRANSCRIPTION FACTOR GATA FAMILY MEMBER"/>
    <property type="match status" value="1"/>
</dbReference>
<comment type="caution">
    <text evidence="8">The sequence shown here is derived from an EMBL/GenBank/DDBJ whole genome shotgun (WGS) entry which is preliminary data.</text>
</comment>
<dbReference type="GO" id="GO:0045944">
    <property type="term" value="P:positive regulation of transcription by RNA polymerase II"/>
    <property type="evidence" value="ECO:0007669"/>
    <property type="project" value="TreeGrafter"/>
</dbReference>
<gene>
    <name evidence="8" type="ORF">K493DRAFT_275939</name>
</gene>
<dbReference type="Pfam" id="PF00320">
    <property type="entry name" value="GATA"/>
    <property type="match status" value="2"/>
</dbReference>